<dbReference type="OrthoDB" id="9759607at2"/>
<dbReference type="AlphaFoldDB" id="A0A4Q0VMC2"/>
<dbReference type="InterPro" id="IPR000014">
    <property type="entry name" value="PAS"/>
</dbReference>
<dbReference type="InterPro" id="IPR052155">
    <property type="entry name" value="Biofilm_reg_signaling"/>
</dbReference>
<feature type="domain" description="GGDEF" evidence="4">
    <location>
        <begin position="195"/>
        <end position="320"/>
    </location>
</feature>
<dbReference type="NCBIfam" id="TIGR00254">
    <property type="entry name" value="GGDEF"/>
    <property type="match status" value="1"/>
</dbReference>
<dbReference type="CDD" id="cd01949">
    <property type="entry name" value="GGDEF"/>
    <property type="match status" value="1"/>
</dbReference>
<dbReference type="InterPro" id="IPR035965">
    <property type="entry name" value="PAS-like_dom_sf"/>
</dbReference>
<accession>A0A4Q0VMC2</accession>
<name>A0A4Q0VMC2_9BACI</name>
<feature type="domain" description="PAC" evidence="3">
    <location>
        <begin position="111"/>
        <end position="166"/>
    </location>
</feature>
<dbReference type="SUPFAM" id="SSF55073">
    <property type="entry name" value="Nucleotide cyclase"/>
    <property type="match status" value="1"/>
</dbReference>
<proteinExistence type="predicted"/>
<feature type="domain" description="PAS" evidence="2">
    <location>
        <begin position="38"/>
        <end position="113"/>
    </location>
</feature>
<organism evidence="5 6">
    <name type="scientific">Anaerobacillus alkaliphilus</name>
    <dbReference type="NCBI Taxonomy" id="1548597"/>
    <lineage>
        <taxon>Bacteria</taxon>
        <taxon>Bacillati</taxon>
        <taxon>Bacillota</taxon>
        <taxon>Bacilli</taxon>
        <taxon>Bacillales</taxon>
        <taxon>Bacillaceae</taxon>
        <taxon>Anaerobacillus</taxon>
    </lineage>
</organism>
<gene>
    <name evidence="5" type="ORF">DS745_22470</name>
</gene>
<feature type="transmembrane region" description="Helical" evidence="1">
    <location>
        <begin position="12"/>
        <end position="31"/>
    </location>
</feature>
<keyword evidence="1" id="KW-1133">Transmembrane helix</keyword>
<dbReference type="PROSITE" id="PS50113">
    <property type="entry name" value="PAC"/>
    <property type="match status" value="1"/>
</dbReference>
<dbReference type="PROSITE" id="PS50112">
    <property type="entry name" value="PAS"/>
    <property type="match status" value="1"/>
</dbReference>
<reference evidence="5 6" key="1">
    <citation type="journal article" date="2019" name="Int. J. Syst. Evol. Microbiol.">
        <title>Anaerobacillus alkaliphilus sp. nov., a novel alkaliphilic and moderately halophilic bacterium.</title>
        <authorList>
            <person name="Borsodi A.K."/>
            <person name="Aszalos J.M."/>
            <person name="Bihari P."/>
            <person name="Nagy I."/>
            <person name="Schumann P."/>
            <person name="Sproer C."/>
            <person name="Kovacs A.L."/>
            <person name="Boka K."/>
            <person name="Dobosy P."/>
            <person name="Ovari M."/>
            <person name="Szili-Kovacs T."/>
            <person name="Toth E."/>
        </authorList>
    </citation>
    <scope>NUCLEOTIDE SEQUENCE [LARGE SCALE GENOMIC DNA]</scope>
    <source>
        <strain evidence="5 6">B16-10</strain>
    </source>
</reference>
<keyword evidence="1" id="KW-0812">Transmembrane</keyword>
<dbReference type="InterPro" id="IPR000160">
    <property type="entry name" value="GGDEF_dom"/>
</dbReference>
<dbReference type="PANTHER" id="PTHR44757:SF2">
    <property type="entry name" value="BIOFILM ARCHITECTURE MAINTENANCE PROTEIN MBAA"/>
    <property type="match status" value="1"/>
</dbReference>
<protein>
    <submittedName>
        <fullName evidence="5">Diguanylate cyclase</fullName>
    </submittedName>
</protein>
<dbReference type="Proteomes" id="UP000290649">
    <property type="component" value="Unassembled WGS sequence"/>
</dbReference>
<dbReference type="InterPro" id="IPR013655">
    <property type="entry name" value="PAS_fold_3"/>
</dbReference>
<dbReference type="InterPro" id="IPR043128">
    <property type="entry name" value="Rev_trsase/Diguanyl_cyclase"/>
</dbReference>
<dbReference type="Pfam" id="PF00990">
    <property type="entry name" value="GGDEF"/>
    <property type="match status" value="1"/>
</dbReference>
<keyword evidence="6" id="KW-1185">Reference proteome</keyword>
<dbReference type="PANTHER" id="PTHR44757">
    <property type="entry name" value="DIGUANYLATE CYCLASE DGCP"/>
    <property type="match status" value="1"/>
</dbReference>
<evidence type="ECO:0000313" key="6">
    <source>
        <dbReference type="Proteomes" id="UP000290649"/>
    </source>
</evidence>
<dbReference type="Gene3D" id="3.30.70.270">
    <property type="match status" value="1"/>
</dbReference>
<dbReference type="EMBL" id="QOUX01000047">
    <property type="protein sequence ID" value="RXI96478.1"/>
    <property type="molecule type" value="Genomic_DNA"/>
</dbReference>
<evidence type="ECO:0000259" key="4">
    <source>
        <dbReference type="PROSITE" id="PS50887"/>
    </source>
</evidence>
<dbReference type="InterPro" id="IPR000700">
    <property type="entry name" value="PAS-assoc_C"/>
</dbReference>
<comment type="caution">
    <text evidence="5">The sequence shown here is derived from an EMBL/GenBank/DDBJ whole genome shotgun (WGS) entry which is preliminary data.</text>
</comment>
<evidence type="ECO:0000259" key="3">
    <source>
        <dbReference type="PROSITE" id="PS50113"/>
    </source>
</evidence>
<evidence type="ECO:0000259" key="2">
    <source>
        <dbReference type="PROSITE" id="PS50112"/>
    </source>
</evidence>
<dbReference type="SUPFAM" id="SSF55785">
    <property type="entry name" value="PYP-like sensor domain (PAS domain)"/>
    <property type="match status" value="1"/>
</dbReference>
<evidence type="ECO:0000256" key="1">
    <source>
        <dbReference type="SAM" id="Phobius"/>
    </source>
</evidence>
<sequence length="320" mass="37584">MTAQSEGTTLTTWILLSIVCILLVSHLVYWYKRKISPTEKRIFKLIEGAKDIVYVYEIKPVTKYRYISPSLDKYLGKGTVETNYRDFNDSFNRSHPDDYDTLVKKVQGQINYDEPLIIRWRDNDGNYHWFEEYATAIYNKKNEIVAIEGVMRCIDEKIKLQQELEYNSNHDALTNLYNRGYFEKLLETYDENEDTSIAIIVCDLDELKYINDQFGHKQGDSLIVNTAKLLSEYSSENVFISRIGGDEFSFVIVNHRIEEIELLLEKLYRWIAQHNEQNISKIQISIGHSYTESSIGNTERIFIEADRNMYTQKSNKKLLV</sequence>
<dbReference type="Gene3D" id="3.30.450.20">
    <property type="entry name" value="PAS domain"/>
    <property type="match status" value="1"/>
</dbReference>
<dbReference type="SMART" id="SM00267">
    <property type="entry name" value="GGDEF"/>
    <property type="match status" value="1"/>
</dbReference>
<dbReference type="PROSITE" id="PS50887">
    <property type="entry name" value="GGDEF"/>
    <property type="match status" value="1"/>
</dbReference>
<dbReference type="InterPro" id="IPR029787">
    <property type="entry name" value="Nucleotide_cyclase"/>
</dbReference>
<evidence type="ECO:0000313" key="5">
    <source>
        <dbReference type="EMBL" id="RXI96478.1"/>
    </source>
</evidence>
<dbReference type="Pfam" id="PF08447">
    <property type="entry name" value="PAS_3"/>
    <property type="match status" value="1"/>
</dbReference>
<keyword evidence="1" id="KW-0472">Membrane</keyword>